<proteinExistence type="predicted"/>
<comment type="caution">
    <text evidence="1">The sequence shown here is derived from an EMBL/GenBank/DDBJ whole genome shotgun (WGS) entry which is preliminary data.</text>
</comment>
<sequence>MAGSSFEVYVNVNAEITTSVLPTVEEIISNHLEQEVRKDTDPEPVVPTIDKAMNVITTLRQFIEWIRR</sequence>
<protein>
    <submittedName>
        <fullName evidence="1">Uncharacterized protein</fullName>
    </submittedName>
</protein>
<organism evidence="1 2">
    <name type="scientific">Gryllus longicercus</name>
    <dbReference type="NCBI Taxonomy" id="2509291"/>
    <lineage>
        <taxon>Eukaryota</taxon>
        <taxon>Metazoa</taxon>
        <taxon>Ecdysozoa</taxon>
        <taxon>Arthropoda</taxon>
        <taxon>Hexapoda</taxon>
        <taxon>Insecta</taxon>
        <taxon>Pterygota</taxon>
        <taxon>Neoptera</taxon>
        <taxon>Polyneoptera</taxon>
        <taxon>Orthoptera</taxon>
        <taxon>Ensifera</taxon>
        <taxon>Gryllidea</taxon>
        <taxon>Grylloidea</taxon>
        <taxon>Gryllidae</taxon>
        <taxon>Gryllinae</taxon>
        <taxon>Gryllus</taxon>
    </lineage>
</organism>
<evidence type="ECO:0000313" key="2">
    <source>
        <dbReference type="Proteomes" id="UP001378592"/>
    </source>
</evidence>
<dbReference type="Proteomes" id="UP001378592">
    <property type="component" value="Unassembled WGS sequence"/>
</dbReference>
<dbReference type="AlphaFoldDB" id="A0AAN9W169"/>
<name>A0AAN9W169_9ORTH</name>
<evidence type="ECO:0000313" key="1">
    <source>
        <dbReference type="EMBL" id="KAK7870272.1"/>
    </source>
</evidence>
<accession>A0AAN9W169</accession>
<gene>
    <name evidence="1" type="ORF">R5R35_001000</name>
</gene>
<keyword evidence="2" id="KW-1185">Reference proteome</keyword>
<dbReference type="EMBL" id="JAZDUA010000061">
    <property type="protein sequence ID" value="KAK7870272.1"/>
    <property type="molecule type" value="Genomic_DNA"/>
</dbReference>
<reference evidence="1 2" key="1">
    <citation type="submission" date="2024-03" db="EMBL/GenBank/DDBJ databases">
        <title>The genome assembly and annotation of the cricket Gryllus longicercus Weissman &amp; Gray.</title>
        <authorList>
            <person name="Szrajer S."/>
            <person name="Gray D."/>
            <person name="Ylla G."/>
        </authorList>
    </citation>
    <scope>NUCLEOTIDE SEQUENCE [LARGE SCALE GENOMIC DNA]</scope>
    <source>
        <strain evidence="1">DAG 2021-001</strain>
        <tissue evidence="1">Whole body minus gut</tissue>
    </source>
</reference>